<dbReference type="EMBL" id="CP001700">
    <property type="protein sequence ID" value="ACU71290.1"/>
    <property type="molecule type" value="Genomic_DNA"/>
</dbReference>
<evidence type="ECO:0000313" key="1">
    <source>
        <dbReference type="EMBL" id="ACU71290.1"/>
    </source>
</evidence>
<dbReference type="InParanoid" id="C7PVP8"/>
<sequence length="107" mass="11278">MYITTIWYRIATSGDTPARINPVIAPGRLINPTTLVESNVGISAVRNNSRRCGAKAAVALSPNESRASIAARCPRTSATMRDNVTPVAAIDPLTTMPPTGTTTRGVL</sequence>
<reference evidence="1 2" key="1">
    <citation type="journal article" date="2009" name="Stand. Genomic Sci.">
        <title>Complete genome sequence of Catenulispora acidiphila type strain (ID 139908).</title>
        <authorList>
            <person name="Copeland A."/>
            <person name="Lapidus A."/>
            <person name="Glavina Del Rio T."/>
            <person name="Nolan M."/>
            <person name="Lucas S."/>
            <person name="Chen F."/>
            <person name="Tice H."/>
            <person name="Cheng J.F."/>
            <person name="Bruce D."/>
            <person name="Goodwin L."/>
            <person name="Pitluck S."/>
            <person name="Mikhailova N."/>
            <person name="Pati A."/>
            <person name="Ivanova N."/>
            <person name="Mavromatis K."/>
            <person name="Chen A."/>
            <person name="Palaniappan K."/>
            <person name="Chain P."/>
            <person name="Land M."/>
            <person name="Hauser L."/>
            <person name="Chang Y.J."/>
            <person name="Jeffries C.D."/>
            <person name="Chertkov O."/>
            <person name="Brettin T."/>
            <person name="Detter J.C."/>
            <person name="Han C."/>
            <person name="Ali Z."/>
            <person name="Tindall B.J."/>
            <person name="Goker M."/>
            <person name="Bristow J."/>
            <person name="Eisen J.A."/>
            <person name="Markowitz V."/>
            <person name="Hugenholtz P."/>
            <person name="Kyrpides N.C."/>
            <person name="Klenk H.P."/>
        </authorList>
    </citation>
    <scope>NUCLEOTIDE SEQUENCE [LARGE SCALE GENOMIC DNA]</scope>
    <source>
        <strain evidence="2">DSM 44928 / JCM 14897 / NBRC 102108 / NRRL B-24433 / ID139908</strain>
    </source>
</reference>
<evidence type="ECO:0000313" key="2">
    <source>
        <dbReference type="Proteomes" id="UP000000851"/>
    </source>
</evidence>
<organism evidence="1 2">
    <name type="scientific">Catenulispora acidiphila (strain DSM 44928 / JCM 14897 / NBRC 102108 / NRRL B-24433 / ID139908)</name>
    <dbReference type="NCBI Taxonomy" id="479433"/>
    <lineage>
        <taxon>Bacteria</taxon>
        <taxon>Bacillati</taxon>
        <taxon>Actinomycetota</taxon>
        <taxon>Actinomycetes</taxon>
        <taxon>Catenulisporales</taxon>
        <taxon>Catenulisporaceae</taxon>
        <taxon>Catenulispora</taxon>
    </lineage>
</organism>
<dbReference type="AlphaFoldDB" id="C7PVP8"/>
<gene>
    <name evidence="1" type="ordered locus">Caci_2372</name>
</gene>
<accession>C7PVP8</accession>
<protein>
    <submittedName>
        <fullName evidence="1">Uncharacterized protein</fullName>
    </submittedName>
</protein>
<dbReference type="HOGENOM" id="CLU_2205298_0_0_11"/>
<proteinExistence type="predicted"/>
<name>C7PVP8_CATAD</name>
<keyword evidence="2" id="KW-1185">Reference proteome</keyword>
<dbReference type="KEGG" id="cai:Caci_2372"/>
<dbReference type="Proteomes" id="UP000000851">
    <property type="component" value="Chromosome"/>
</dbReference>